<dbReference type="PROSITE" id="PS50110">
    <property type="entry name" value="RESPONSE_REGULATORY"/>
    <property type="match status" value="1"/>
</dbReference>
<feature type="domain" description="Response regulatory" evidence="4">
    <location>
        <begin position="2"/>
        <end position="121"/>
    </location>
</feature>
<evidence type="ECO:0000313" key="5">
    <source>
        <dbReference type="EMBL" id="CAL2108628.1"/>
    </source>
</evidence>
<evidence type="ECO:0000256" key="1">
    <source>
        <dbReference type="ARBA" id="ARBA00022553"/>
    </source>
</evidence>
<proteinExistence type="predicted"/>
<dbReference type="Gene3D" id="1.10.10.10">
    <property type="entry name" value="Winged helix-like DNA-binding domain superfamily/Winged helix DNA-binding domain"/>
    <property type="match status" value="1"/>
</dbReference>
<dbReference type="EMBL" id="CAXJRC010000045">
    <property type="protein sequence ID" value="CAL2108628.1"/>
    <property type="molecule type" value="Genomic_DNA"/>
</dbReference>
<protein>
    <recommendedName>
        <fullName evidence="4">Response regulatory domain-containing protein</fullName>
    </recommendedName>
</protein>
<dbReference type="Pfam" id="PF00196">
    <property type="entry name" value="GerE"/>
    <property type="match status" value="1"/>
</dbReference>
<dbReference type="InterPro" id="IPR001789">
    <property type="entry name" value="Sig_transdc_resp-reg_receiver"/>
</dbReference>
<dbReference type="Pfam" id="PF00072">
    <property type="entry name" value="Response_reg"/>
    <property type="match status" value="1"/>
</dbReference>
<accession>A0ABP1FE37</accession>
<dbReference type="PANTHER" id="PTHR43214:SF17">
    <property type="entry name" value="TRANSCRIPTIONAL REGULATORY PROTEIN RCSB"/>
    <property type="match status" value="1"/>
</dbReference>
<dbReference type="InterPro" id="IPR011006">
    <property type="entry name" value="CheY-like_superfamily"/>
</dbReference>
<name>A0ABP1FE37_9FLAO</name>
<dbReference type="InterPro" id="IPR016032">
    <property type="entry name" value="Sig_transdc_resp-reg_C-effctor"/>
</dbReference>
<dbReference type="Gene3D" id="3.40.50.2300">
    <property type="match status" value="1"/>
</dbReference>
<feature type="modified residue" description="4-aspartylphosphate" evidence="3">
    <location>
        <position position="56"/>
    </location>
</feature>
<evidence type="ECO:0000313" key="6">
    <source>
        <dbReference type="Proteomes" id="UP001497602"/>
    </source>
</evidence>
<dbReference type="PANTHER" id="PTHR43214">
    <property type="entry name" value="TWO-COMPONENT RESPONSE REGULATOR"/>
    <property type="match status" value="1"/>
</dbReference>
<dbReference type="Proteomes" id="UP001497602">
    <property type="component" value="Unassembled WGS sequence"/>
</dbReference>
<dbReference type="InterPro" id="IPR039420">
    <property type="entry name" value="WalR-like"/>
</dbReference>
<dbReference type="InterPro" id="IPR058245">
    <property type="entry name" value="NreC/VraR/RcsB-like_REC"/>
</dbReference>
<organism evidence="5 6">
    <name type="scientific">Tenacibaculum vairaonense</name>
    <dbReference type="NCBI Taxonomy" id="3137860"/>
    <lineage>
        <taxon>Bacteria</taxon>
        <taxon>Pseudomonadati</taxon>
        <taxon>Bacteroidota</taxon>
        <taxon>Flavobacteriia</taxon>
        <taxon>Flavobacteriales</taxon>
        <taxon>Flavobacteriaceae</taxon>
        <taxon>Tenacibaculum</taxon>
    </lineage>
</organism>
<dbReference type="SMART" id="SM00421">
    <property type="entry name" value="HTH_LUXR"/>
    <property type="match status" value="1"/>
</dbReference>
<evidence type="ECO:0000256" key="3">
    <source>
        <dbReference type="PROSITE-ProRule" id="PRU00169"/>
    </source>
</evidence>
<dbReference type="InterPro" id="IPR000792">
    <property type="entry name" value="Tscrpt_reg_LuxR_C"/>
</dbReference>
<keyword evidence="2" id="KW-0238">DNA-binding</keyword>
<dbReference type="SMART" id="SM00448">
    <property type="entry name" value="REC"/>
    <property type="match status" value="1"/>
</dbReference>
<dbReference type="SUPFAM" id="SSF52172">
    <property type="entry name" value="CheY-like"/>
    <property type="match status" value="1"/>
</dbReference>
<reference evidence="5 6" key="1">
    <citation type="submission" date="2024-05" db="EMBL/GenBank/DDBJ databases">
        <authorList>
            <person name="Duchaud E."/>
        </authorList>
    </citation>
    <scope>NUCLEOTIDE SEQUENCE [LARGE SCALE GENOMIC DNA]</scope>
    <source>
        <strain evidence="5">Ena-SAMPLE-TAB-13-05-2024-13:56:06:370-140305</strain>
    </source>
</reference>
<keyword evidence="6" id="KW-1185">Reference proteome</keyword>
<dbReference type="SUPFAM" id="SSF46894">
    <property type="entry name" value="C-terminal effector domain of the bipartite response regulators"/>
    <property type="match status" value="1"/>
</dbReference>
<sequence length="212" mass="23938">MRVHVADDHNVMIDGYKMILNSFGIKVTGVSNNGVELIKWAEDDENRKNADVLILDISMQPMNGLDVMAYFKKHSISIPIVVASSYLNYPVIKTSFDFGALSYVSKTDGRETLGHAIVNACKGEKYIPDYVQEILEEQRLIEESKLLTTDKPLSKREFATLDLLLKQKTTDEIVDDLNMSKSTFRTIKSRIIEKYGVTNPVALIKKIFNSSI</sequence>
<dbReference type="InterPro" id="IPR036388">
    <property type="entry name" value="WH-like_DNA-bd_sf"/>
</dbReference>
<keyword evidence="1 3" id="KW-0597">Phosphoprotein</keyword>
<comment type="caution">
    <text evidence="5">The sequence shown here is derived from an EMBL/GenBank/DDBJ whole genome shotgun (WGS) entry which is preliminary data.</text>
</comment>
<evidence type="ECO:0000259" key="4">
    <source>
        <dbReference type="PROSITE" id="PS50110"/>
    </source>
</evidence>
<dbReference type="RefSeq" id="WP_348740216.1">
    <property type="nucleotide sequence ID" value="NZ_CAXJRC010000045.1"/>
</dbReference>
<gene>
    <name evidence="5" type="ORF">T190115A13A_80203</name>
</gene>
<dbReference type="CDD" id="cd17535">
    <property type="entry name" value="REC_NarL-like"/>
    <property type="match status" value="1"/>
</dbReference>
<evidence type="ECO:0000256" key="2">
    <source>
        <dbReference type="ARBA" id="ARBA00023125"/>
    </source>
</evidence>